<evidence type="ECO:0000313" key="2">
    <source>
        <dbReference type="Proteomes" id="UP001168528"/>
    </source>
</evidence>
<reference evidence="1" key="1">
    <citation type="submission" date="2023-07" db="EMBL/GenBank/DDBJ databases">
        <title>The genome sequence of Rhodocytophaga aerolata KACC 12507.</title>
        <authorList>
            <person name="Zhang X."/>
        </authorList>
    </citation>
    <scope>NUCLEOTIDE SEQUENCE</scope>
    <source>
        <strain evidence="1">KACC 12507</strain>
    </source>
</reference>
<evidence type="ECO:0008006" key="3">
    <source>
        <dbReference type="Google" id="ProtNLM"/>
    </source>
</evidence>
<evidence type="ECO:0000313" key="1">
    <source>
        <dbReference type="EMBL" id="MDO1449117.1"/>
    </source>
</evidence>
<accession>A0ABT8RAI6</accession>
<dbReference type="RefSeq" id="WP_302039918.1">
    <property type="nucleotide sequence ID" value="NZ_JAUKPO010000016.1"/>
</dbReference>
<organism evidence="1 2">
    <name type="scientific">Rhodocytophaga aerolata</name>
    <dbReference type="NCBI Taxonomy" id="455078"/>
    <lineage>
        <taxon>Bacteria</taxon>
        <taxon>Pseudomonadati</taxon>
        <taxon>Bacteroidota</taxon>
        <taxon>Cytophagia</taxon>
        <taxon>Cytophagales</taxon>
        <taxon>Rhodocytophagaceae</taxon>
        <taxon>Rhodocytophaga</taxon>
    </lineage>
</organism>
<name>A0ABT8RAI6_9BACT</name>
<protein>
    <recommendedName>
        <fullName evidence="3">LPS export ABC transporter periplasmic protein LptC</fullName>
    </recommendedName>
</protein>
<sequence length="205" mass="23773">MKNLLFSSILIFICFSACSKKDEAKPDELDYYPTSKNSQWKYVWELTSNNEVNLENAKSQALGDTIVDGKQYAMIGDPSMLQPYFPLLVRKENGKYYQRGEIYGKYGAEELFLQDNLPVGSTWIIQDTPDIKTVNTIVSKDETRMIGGQEYKHTLEVKRESFIYIPNKNEYILDYTDARIYAKGVGLVEWSTDQRRIALKEYQIQ</sequence>
<comment type="caution">
    <text evidence="1">The sequence shown here is derived from an EMBL/GenBank/DDBJ whole genome shotgun (WGS) entry which is preliminary data.</text>
</comment>
<dbReference type="EMBL" id="JAUKPO010000016">
    <property type="protein sequence ID" value="MDO1449117.1"/>
    <property type="molecule type" value="Genomic_DNA"/>
</dbReference>
<gene>
    <name evidence="1" type="ORF">Q0590_22765</name>
</gene>
<dbReference type="Proteomes" id="UP001168528">
    <property type="component" value="Unassembled WGS sequence"/>
</dbReference>
<keyword evidence="2" id="KW-1185">Reference proteome</keyword>
<proteinExistence type="predicted"/>